<keyword evidence="3" id="KW-1185">Reference proteome</keyword>
<protein>
    <submittedName>
        <fullName evidence="2">RES domain-containing protein</fullName>
    </submittedName>
</protein>
<name>A0A2N7TU68_9GAMM</name>
<organism evidence="2 3">
    <name type="scientific">Halomonas heilongjiangensis</name>
    <dbReference type="NCBI Taxonomy" id="1387883"/>
    <lineage>
        <taxon>Bacteria</taxon>
        <taxon>Pseudomonadati</taxon>
        <taxon>Pseudomonadota</taxon>
        <taxon>Gammaproteobacteria</taxon>
        <taxon>Oceanospirillales</taxon>
        <taxon>Halomonadaceae</taxon>
        <taxon>Halomonas</taxon>
    </lineage>
</organism>
<gene>
    <name evidence="2" type="ORF">C1H66_01515</name>
</gene>
<dbReference type="EMBL" id="PNRE01000009">
    <property type="protein sequence ID" value="PMR71742.1"/>
    <property type="molecule type" value="Genomic_DNA"/>
</dbReference>
<comment type="caution">
    <text evidence="2">The sequence shown here is derived from an EMBL/GenBank/DDBJ whole genome shotgun (WGS) entry which is preliminary data.</text>
</comment>
<dbReference type="SMART" id="SM00953">
    <property type="entry name" value="RES"/>
    <property type="match status" value="1"/>
</dbReference>
<dbReference type="RefSeq" id="WP_102626160.1">
    <property type="nucleotide sequence ID" value="NZ_PDOH01000028.1"/>
</dbReference>
<dbReference type="OrthoDB" id="9789501at2"/>
<accession>A0A2N7TU68</accession>
<reference evidence="2 3" key="1">
    <citation type="submission" date="2018-01" db="EMBL/GenBank/DDBJ databases">
        <title>Halomonas endophytica sp. nov., isolated from storage liquid in the stems of Populus euphratica.</title>
        <authorList>
            <person name="Chen C."/>
        </authorList>
    </citation>
    <scope>NUCLEOTIDE SEQUENCE [LARGE SCALE GENOMIC DNA]</scope>
    <source>
        <strain evidence="2 3">DSM 26881</strain>
    </source>
</reference>
<evidence type="ECO:0000313" key="3">
    <source>
        <dbReference type="Proteomes" id="UP000235346"/>
    </source>
</evidence>
<sequence length="159" mass="17252">MQLFRIGPDRYINDLAGRGGSYKNGARWNLSGQPALYFGTSAAVAMLEMGNYIPSPKLVPKGYVLGTFDVASTAIETVELTDLPDDWDQFPYPKCTQQLGSAFLARNQNLILLVPSCAAAGLDQIAVVNPLHPDISTITLVDTNDQIYNTRLFKGLGKG</sequence>
<dbReference type="AlphaFoldDB" id="A0A2N7TU68"/>
<evidence type="ECO:0000259" key="1">
    <source>
        <dbReference type="SMART" id="SM00953"/>
    </source>
</evidence>
<dbReference type="InterPro" id="IPR014914">
    <property type="entry name" value="RES_dom"/>
</dbReference>
<proteinExistence type="predicted"/>
<dbReference type="Proteomes" id="UP000235346">
    <property type="component" value="Unassembled WGS sequence"/>
</dbReference>
<dbReference type="Pfam" id="PF08808">
    <property type="entry name" value="RES"/>
    <property type="match status" value="1"/>
</dbReference>
<evidence type="ECO:0000313" key="2">
    <source>
        <dbReference type="EMBL" id="PMR71742.1"/>
    </source>
</evidence>
<feature type="domain" description="RES" evidence="1">
    <location>
        <begin position="16"/>
        <end position="142"/>
    </location>
</feature>